<dbReference type="Proteomes" id="UP000678499">
    <property type="component" value="Unassembled WGS sequence"/>
</dbReference>
<organism evidence="1">
    <name type="scientific">Notodromas monacha</name>
    <dbReference type="NCBI Taxonomy" id="399045"/>
    <lineage>
        <taxon>Eukaryota</taxon>
        <taxon>Metazoa</taxon>
        <taxon>Ecdysozoa</taxon>
        <taxon>Arthropoda</taxon>
        <taxon>Crustacea</taxon>
        <taxon>Oligostraca</taxon>
        <taxon>Ostracoda</taxon>
        <taxon>Podocopa</taxon>
        <taxon>Podocopida</taxon>
        <taxon>Cypridocopina</taxon>
        <taxon>Cypridoidea</taxon>
        <taxon>Cyprididae</taxon>
        <taxon>Notodromas</taxon>
    </lineage>
</organism>
<sequence length="62" mass="6946">MDNEFAEELSIYKLSSLGWSAAHRNLSQGDLGIRITLDASDEQWNAKFNAERDDGSDTTRQA</sequence>
<evidence type="ECO:0000313" key="2">
    <source>
        <dbReference type="Proteomes" id="UP000678499"/>
    </source>
</evidence>
<name>A0A7R9BTR1_9CRUS</name>
<protein>
    <submittedName>
        <fullName evidence="1">Uncharacterized protein</fullName>
    </submittedName>
</protein>
<reference evidence="1" key="1">
    <citation type="submission" date="2020-11" db="EMBL/GenBank/DDBJ databases">
        <authorList>
            <person name="Tran Van P."/>
        </authorList>
    </citation>
    <scope>NUCLEOTIDE SEQUENCE</scope>
</reference>
<accession>A0A7R9BTR1</accession>
<dbReference type="AlphaFoldDB" id="A0A7R9BTR1"/>
<keyword evidence="2" id="KW-1185">Reference proteome</keyword>
<dbReference type="EMBL" id="CAJPEX010002858">
    <property type="protein sequence ID" value="CAG0921578.1"/>
    <property type="molecule type" value="Genomic_DNA"/>
</dbReference>
<proteinExistence type="predicted"/>
<gene>
    <name evidence="1" type="ORF">NMOB1V02_LOCUS9072</name>
</gene>
<dbReference type="EMBL" id="OA884895">
    <property type="protein sequence ID" value="CAD7281426.1"/>
    <property type="molecule type" value="Genomic_DNA"/>
</dbReference>
<evidence type="ECO:0000313" key="1">
    <source>
        <dbReference type="EMBL" id="CAD7281426.1"/>
    </source>
</evidence>